<evidence type="ECO:0000313" key="3">
    <source>
        <dbReference type="Proteomes" id="UP001295423"/>
    </source>
</evidence>
<feature type="region of interest" description="Disordered" evidence="1">
    <location>
        <begin position="266"/>
        <end position="312"/>
    </location>
</feature>
<dbReference type="Proteomes" id="UP001295423">
    <property type="component" value="Unassembled WGS sequence"/>
</dbReference>
<name>A0AAD2CCT7_9STRA</name>
<comment type="caution">
    <text evidence="2">The sequence shown here is derived from an EMBL/GenBank/DDBJ whole genome shotgun (WGS) entry which is preliminary data.</text>
</comment>
<evidence type="ECO:0000256" key="1">
    <source>
        <dbReference type="SAM" id="MobiDB-lite"/>
    </source>
</evidence>
<feature type="compositionally biased region" description="Basic residues" evidence="1">
    <location>
        <begin position="199"/>
        <end position="211"/>
    </location>
</feature>
<protein>
    <submittedName>
        <fullName evidence="2">Uncharacterized protein</fullName>
    </submittedName>
</protein>
<organism evidence="2 3">
    <name type="scientific">Cylindrotheca closterium</name>
    <dbReference type="NCBI Taxonomy" id="2856"/>
    <lineage>
        <taxon>Eukaryota</taxon>
        <taxon>Sar</taxon>
        <taxon>Stramenopiles</taxon>
        <taxon>Ochrophyta</taxon>
        <taxon>Bacillariophyta</taxon>
        <taxon>Bacillariophyceae</taxon>
        <taxon>Bacillariophycidae</taxon>
        <taxon>Bacillariales</taxon>
        <taxon>Bacillariaceae</taxon>
        <taxon>Cylindrotheca</taxon>
    </lineage>
</organism>
<feature type="region of interest" description="Disordered" evidence="1">
    <location>
        <begin position="132"/>
        <end position="243"/>
    </location>
</feature>
<dbReference type="AlphaFoldDB" id="A0AAD2CCT7"/>
<feature type="compositionally biased region" description="Basic and acidic residues" evidence="1">
    <location>
        <begin position="185"/>
        <end position="198"/>
    </location>
</feature>
<proteinExistence type="predicted"/>
<accession>A0AAD2CCT7</accession>
<sequence>MPCVEDEAIRRSLHREDQFVANNKAVWNMLYSVCHGTDAWPVIKGYKTTENGRQAYLDLVAHYQGEGQLNKRRDSAYRVLNTTHYNGKKNFSFEKFAARVLGAFEDLKNCGDGMSEHAKVTKFLSMIKEGPQGAGLDAKKARRAQAWTPTEDTAQQTHRLTAISGTRALAAVDGGGRNSNRGRGRGRDRDNGGSDRGGRNRNRNQHGRGGGRGRGGSRDHDGTVWSDDGTTILNNGGYSQDTWSRFSDRDRRVVLQARERANSRLMSERDIAELNSLREQNRERQQSEEPAPSPAPAPSSGNVGSGVRRGRR</sequence>
<gene>
    <name evidence="2" type="ORF">CYCCA115_LOCUS1790</name>
</gene>
<evidence type="ECO:0000313" key="2">
    <source>
        <dbReference type="EMBL" id="CAJ1929901.1"/>
    </source>
</evidence>
<keyword evidence="3" id="KW-1185">Reference proteome</keyword>
<feature type="compositionally biased region" description="Polar residues" evidence="1">
    <location>
        <begin position="147"/>
        <end position="159"/>
    </location>
</feature>
<feature type="compositionally biased region" description="Polar residues" evidence="1">
    <location>
        <begin position="228"/>
        <end position="243"/>
    </location>
</feature>
<reference evidence="2" key="1">
    <citation type="submission" date="2023-08" db="EMBL/GenBank/DDBJ databases">
        <authorList>
            <person name="Audoor S."/>
            <person name="Bilcke G."/>
        </authorList>
    </citation>
    <scope>NUCLEOTIDE SEQUENCE</scope>
</reference>
<dbReference type="EMBL" id="CAKOGP040000102">
    <property type="protein sequence ID" value="CAJ1929901.1"/>
    <property type="molecule type" value="Genomic_DNA"/>
</dbReference>